<evidence type="ECO:0000256" key="3">
    <source>
        <dbReference type="ARBA" id="ARBA00022679"/>
    </source>
</evidence>
<keyword evidence="2 4" id="KW-0489">Methyltransferase</keyword>
<accession>A0ABT1QMI9</accession>
<organism evidence="5 6">
    <name type="scientific">Tahibacter harae</name>
    <dbReference type="NCBI Taxonomy" id="2963937"/>
    <lineage>
        <taxon>Bacteria</taxon>
        <taxon>Pseudomonadati</taxon>
        <taxon>Pseudomonadota</taxon>
        <taxon>Gammaproteobacteria</taxon>
        <taxon>Lysobacterales</taxon>
        <taxon>Rhodanobacteraceae</taxon>
        <taxon>Tahibacter</taxon>
    </lineage>
</organism>
<name>A0ABT1QMI9_9GAMM</name>
<dbReference type="GO" id="GO:0032259">
    <property type="term" value="P:methylation"/>
    <property type="evidence" value="ECO:0007669"/>
    <property type="project" value="UniProtKB-KW"/>
</dbReference>
<dbReference type="EC" id="2.1.1.-" evidence="4"/>
<evidence type="ECO:0000256" key="2">
    <source>
        <dbReference type="ARBA" id="ARBA00022603"/>
    </source>
</evidence>
<proteinExistence type="inferred from homology"/>
<gene>
    <name evidence="5" type="ORF">NM961_03255</name>
</gene>
<evidence type="ECO:0000313" key="5">
    <source>
        <dbReference type="EMBL" id="MCQ4163723.1"/>
    </source>
</evidence>
<dbReference type="EMBL" id="JANFQO010000002">
    <property type="protein sequence ID" value="MCQ4163723.1"/>
    <property type="molecule type" value="Genomic_DNA"/>
</dbReference>
<dbReference type="SUPFAM" id="SSF53335">
    <property type="entry name" value="S-adenosyl-L-methionine-dependent methyltransferases"/>
    <property type="match status" value="1"/>
</dbReference>
<dbReference type="Gene3D" id="3.40.50.150">
    <property type="entry name" value="Vaccinia Virus protein VP39"/>
    <property type="match status" value="1"/>
</dbReference>
<dbReference type="GO" id="GO:0008168">
    <property type="term" value="F:methyltransferase activity"/>
    <property type="evidence" value="ECO:0007669"/>
    <property type="project" value="UniProtKB-KW"/>
</dbReference>
<dbReference type="InterPro" id="IPR029063">
    <property type="entry name" value="SAM-dependent_MTases_sf"/>
</dbReference>
<comment type="function">
    <text evidence="4">Exhibits S-adenosyl-L-methionine-dependent methyltransferase activity.</text>
</comment>
<comment type="similarity">
    <text evidence="1 4">Belongs to the UPF0677 family.</text>
</comment>
<keyword evidence="4" id="KW-0949">S-adenosyl-L-methionine</keyword>
<dbReference type="Proteomes" id="UP001165498">
    <property type="component" value="Unassembled WGS sequence"/>
</dbReference>
<keyword evidence="3 5" id="KW-0808">Transferase</keyword>
<dbReference type="InterPro" id="IPR007213">
    <property type="entry name" value="Ppm1/Ppm2/Tcmp"/>
</dbReference>
<sequence>MAKQEASPIRNVSDTALWVAIYRAQESERPDALFHDPYARRLGGARGQAIVESMPHGRDLAWSLVVRVTVMDEVILRCVRNGVRGVLNLAAGLDARPYRLELPPDLLWLHVDMPDMVDYFRGHMAQETPRCRLEFIPADLRDAQRRREVFARAAQHGPLLVITEGLLIYLETEDVAALARDLHDVAGARWWLSDLASPALLRFLAGNWGRAVQQGNAPFRFGPREGTAFFAPHGWREAEFHSTWDEAWRLKRTPRLAWLWRILGWLQPRKREAGRRMSSIVLMQSDTTETETRGARA</sequence>
<evidence type="ECO:0000256" key="1">
    <source>
        <dbReference type="ARBA" id="ARBA00008138"/>
    </source>
</evidence>
<dbReference type="RefSeq" id="WP_255911224.1">
    <property type="nucleotide sequence ID" value="NZ_JANFQO010000002.1"/>
</dbReference>
<dbReference type="NCBIfam" id="TIGR00027">
    <property type="entry name" value="mthyl_TIGR00027"/>
    <property type="match status" value="1"/>
</dbReference>
<evidence type="ECO:0000256" key="4">
    <source>
        <dbReference type="RuleBase" id="RU362030"/>
    </source>
</evidence>
<comment type="caution">
    <text evidence="5">The sequence shown here is derived from an EMBL/GenBank/DDBJ whole genome shotgun (WGS) entry which is preliminary data.</text>
</comment>
<dbReference type="Pfam" id="PF04072">
    <property type="entry name" value="LCM"/>
    <property type="match status" value="1"/>
</dbReference>
<keyword evidence="6" id="KW-1185">Reference proteome</keyword>
<reference evidence="5" key="1">
    <citation type="submission" date="2022-07" db="EMBL/GenBank/DDBJ databases">
        <title>Tahibacter sp., a new gammaproteobacterium isolated from the silt sample collected at pig farm.</title>
        <authorList>
            <person name="Chen H."/>
        </authorList>
    </citation>
    <scope>NUCLEOTIDE SEQUENCE</scope>
    <source>
        <strain evidence="5">P2K</strain>
    </source>
</reference>
<dbReference type="PANTHER" id="PTHR43619:SF2">
    <property type="entry name" value="S-ADENOSYL-L-METHIONINE-DEPENDENT METHYLTRANSFERASES SUPERFAMILY PROTEIN"/>
    <property type="match status" value="1"/>
</dbReference>
<dbReference type="InterPro" id="IPR011610">
    <property type="entry name" value="SAM_mthyl_Trfase_ML2640-like"/>
</dbReference>
<evidence type="ECO:0000313" key="6">
    <source>
        <dbReference type="Proteomes" id="UP001165498"/>
    </source>
</evidence>
<dbReference type="PANTHER" id="PTHR43619">
    <property type="entry name" value="S-ADENOSYL-L-METHIONINE-DEPENDENT METHYLTRANSFERASE YKTD-RELATED"/>
    <property type="match status" value="1"/>
</dbReference>
<protein>
    <recommendedName>
        <fullName evidence="4">S-adenosyl-L-methionine-dependent methyltransferase</fullName>
        <ecNumber evidence="4">2.1.1.-</ecNumber>
    </recommendedName>
</protein>